<dbReference type="AlphaFoldDB" id="A0A167PQ95"/>
<name>A0A167PQ95_PHYB8</name>
<proteinExistence type="predicted"/>
<keyword evidence="3" id="KW-1185">Reference proteome</keyword>
<dbReference type="EMBL" id="KV440973">
    <property type="protein sequence ID" value="OAD78346.1"/>
    <property type="molecule type" value="Genomic_DNA"/>
</dbReference>
<gene>
    <name evidence="2" type="ORF">PHYBLDRAFT_140446</name>
</gene>
<protein>
    <submittedName>
        <fullName evidence="2">Uncharacterized protein</fullName>
    </submittedName>
</protein>
<feature type="region of interest" description="Disordered" evidence="1">
    <location>
        <begin position="11"/>
        <end position="30"/>
    </location>
</feature>
<dbReference type="OrthoDB" id="5598377at2759"/>
<evidence type="ECO:0000256" key="1">
    <source>
        <dbReference type="SAM" id="MobiDB-lite"/>
    </source>
</evidence>
<sequence>MYAARAAYLQSRSGPGVTRPLPITGSSSQCRDLDPQLLDVKRRTDRQYEVGARVLALRSGHKWREYGNAQIY</sequence>
<reference evidence="3" key="1">
    <citation type="submission" date="2015-06" db="EMBL/GenBank/DDBJ databases">
        <title>Expansion of signal transduction pathways in fungi by whole-genome duplication.</title>
        <authorList>
            <consortium name="DOE Joint Genome Institute"/>
            <person name="Corrochano L.M."/>
            <person name="Kuo A."/>
            <person name="Marcet-Houben M."/>
            <person name="Polaino S."/>
            <person name="Salamov A."/>
            <person name="Villalobos J.M."/>
            <person name="Alvarez M.I."/>
            <person name="Avalos J."/>
            <person name="Benito E.P."/>
            <person name="Benoit I."/>
            <person name="Burger G."/>
            <person name="Camino L.P."/>
            <person name="Canovas D."/>
            <person name="Cerda-Olmedo E."/>
            <person name="Cheng J.-F."/>
            <person name="Dominguez A."/>
            <person name="Elias M."/>
            <person name="Eslava A.P."/>
            <person name="Glaser F."/>
            <person name="Grimwood J."/>
            <person name="Gutierrez G."/>
            <person name="Heitman J."/>
            <person name="Henrissat B."/>
            <person name="Iturriaga E.A."/>
            <person name="Lang B.F."/>
            <person name="Lavin J.L."/>
            <person name="Lee S."/>
            <person name="Li W."/>
            <person name="Lindquist E."/>
            <person name="Lopez-Garcia S."/>
            <person name="Luque E.M."/>
            <person name="Marcos A.T."/>
            <person name="Martin J."/>
            <person name="McCluskey K."/>
            <person name="Medina H.R."/>
            <person name="Miralles-Duran A."/>
            <person name="Miyazaki A."/>
            <person name="Munoz-Torres E."/>
            <person name="Oguiza J.A."/>
            <person name="Ohm R."/>
            <person name="Olmedo M."/>
            <person name="Orejas M."/>
            <person name="Ortiz-Castellanos L."/>
            <person name="Pisabarro A.G."/>
            <person name="Rodriguez-Romero J."/>
            <person name="Ruiz-Herrera J."/>
            <person name="Ruiz-Vazquez R."/>
            <person name="Sanz C."/>
            <person name="Schackwitz W."/>
            <person name="Schmutz J."/>
            <person name="Shahriari M."/>
            <person name="Shelest E."/>
            <person name="Silva-Franco F."/>
            <person name="Soanes D."/>
            <person name="Syed K."/>
            <person name="Tagua V.G."/>
            <person name="Talbot N.J."/>
            <person name="Thon M."/>
            <person name="De vries R.P."/>
            <person name="Wiebenga A."/>
            <person name="Yadav J.S."/>
            <person name="Braun E.L."/>
            <person name="Baker S."/>
            <person name="Garre V."/>
            <person name="Horwitz B."/>
            <person name="Torres-Martinez S."/>
            <person name="Idnurm A."/>
            <person name="Herrera-Estrella A."/>
            <person name="Gabaldon T."/>
            <person name="Grigoriev I.V."/>
        </authorList>
    </citation>
    <scope>NUCLEOTIDE SEQUENCE [LARGE SCALE GENOMIC DNA]</scope>
    <source>
        <strain evidence="3">NRRL 1555(-)</strain>
    </source>
</reference>
<dbReference type="InParanoid" id="A0A167PQ95"/>
<dbReference type="RefSeq" id="XP_018296386.1">
    <property type="nucleotide sequence ID" value="XM_018430403.1"/>
</dbReference>
<dbReference type="VEuPathDB" id="FungiDB:PHYBLDRAFT_140446"/>
<dbReference type="Proteomes" id="UP000077315">
    <property type="component" value="Unassembled WGS sequence"/>
</dbReference>
<evidence type="ECO:0000313" key="3">
    <source>
        <dbReference type="Proteomes" id="UP000077315"/>
    </source>
</evidence>
<organism evidence="2 3">
    <name type="scientific">Phycomyces blakesleeanus (strain ATCC 8743b / DSM 1359 / FGSC 10004 / NBRC 33097 / NRRL 1555)</name>
    <dbReference type="NCBI Taxonomy" id="763407"/>
    <lineage>
        <taxon>Eukaryota</taxon>
        <taxon>Fungi</taxon>
        <taxon>Fungi incertae sedis</taxon>
        <taxon>Mucoromycota</taxon>
        <taxon>Mucoromycotina</taxon>
        <taxon>Mucoromycetes</taxon>
        <taxon>Mucorales</taxon>
        <taxon>Phycomycetaceae</taxon>
        <taxon>Phycomyces</taxon>
    </lineage>
</organism>
<accession>A0A167PQ95</accession>
<dbReference type="GeneID" id="28991309"/>
<evidence type="ECO:0000313" key="2">
    <source>
        <dbReference type="EMBL" id="OAD78346.1"/>
    </source>
</evidence>